<dbReference type="Proteomes" id="UP000479051">
    <property type="component" value="Segment"/>
</dbReference>
<evidence type="ECO:0000259" key="1">
    <source>
        <dbReference type="Pfam" id="PF21939"/>
    </source>
</evidence>
<evidence type="ECO:0000313" key="2">
    <source>
        <dbReference type="EMBL" id="BBU72727.1"/>
    </source>
</evidence>
<feature type="domain" description="Baseplate structural protein Gp10 C-terminal" evidence="1">
    <location>
        <begin position="127"/>
        <end position="296"/>
    </location>
</feature>
<keyword evidence="3" id="KW-1185">Reference proteome</keyword>
<dbReference type="GeneID" id="55603515"/>
<dbReference type="EMBL" id="LC519601">
    <property type="protein sequence ID" value="BBU72727.1"/>
    <property type="molecule type" value="Genomic_DNA"/>
</dbReference>
<dbReference type="InterPro" id="IPR053827">
    <property type="entry name" value="Gp10_C"/>
</dbReference>
<name>A0A679FNR6_9CAUD</name>
<evidence type="ECO:0000313" key="3">
    <source>
        <dbReference type="Proteomes" id="UP000479051"/>
    </source>
</evidence>
<proteinExistence type="predicted"/>
<dbReference type="SUPFAM" id="SSF88874">
    <property type="entry name" value="Receptor-binding domain of short tail fibre protein gp12"/>
    <property type="match status" value="1"/>
</dbReference>
<dbReference type="KEGG" id="vg:55603515"/>
<sequence>MAVETVAQFITQLEPSYPRKNDLLKEGDDHIRLIKRIIQNTFPKFNSFLSITSDKLNDLDKKLEVDETTLKVTSSLSLTGKKKTINFNPQGVSTNQNIVTGIPDPRKGSDGLYDAVNVNWLTTSGVILDKAYPVDSIYITVSDLNPKDSLGFGKWEPFGEGRVLMGVGTGNDGTNVRKFDKPLVKGGEYMHKLTEKELPPHNHKTEFSVEMKEAGDHYHGFGGDDQLVWGNELYNDEHFGYDAQSKPNGRSNYYKTTSDGRHKHEMNIKYEMEKTGSGEAHNVIQPYITVFMWRRIS</sequence>
<organism evidence="2 3">
    <name type="scientific">Cronobacter phage vB_CsaP_009</name>
    <dbReference type="NCBI Taxonomy" id="2699738"/>
    <lineage>
        <taxon>Viruses</taxon>
        <taxon>Duplodnaviria</taxon>
        <taxon>Heunggongvirae</taxon>
        <taxon>Uroviricota</taxon>
        <taxon>Caudoviricetes</taxon>
        <taxon>Grimontviridae</taxon>
        <taxon>Privateervirus</taxon>
        <taxon>Privateervirus pv009</taxon>
    </lineage>
</organism>
<reference evidence="2 3" key="1">
    <citation type="submission" date="2020-01" db="EMBL/GenBank/DDBJ databases">
        <title>Isolation, characterization and genomic analysis of a lytic bacteriophage vB_CsaP_009 infecting Cronobacter.</title>
        <authorList>
            <person name="Soleimani-Delfan A."/>
            <person name="Shahin K."/>
            <person name="Barazandeh M."/>
            <person name="Komijani M."/>
        </authorList>
    </citation>
    <scope>NUCLEOTIDE SEQUENCE [LARGE SCALE GENOMIC DNA]</scope>
</reference>
<dbReference type="RefSeq" id="YP_009833460.1">
    <property type="nucleotide sequence ID" value="NC_048664.1"/>
</dbReference>
<accession>A0A679FNR6</accession>
<dbReference type="Pfam" id="PF21939">
    <property type="entry name" value="Gp10_C"/>
    <property type="match status" value="1"/>
</dbReference>
<protein>
    <submittedName>
        <fullName evidence="2">Putative structural protein</fullName>
    </submittedName>
</protein>